<dbReference type="AlphaFoldDB" id="A0A366DD79"/>
<evidence type="ECO:0000256" key="2">
    <source>
        <dbReference type="SAM" id="SignalP"/>
    </source>
</evidence>
<evidence type="ECO:0000313" key="5">
    <source>
        <dbReference type="Proteomes" id="UP000252586"/>
    </source>
</evidence>
<dbReference type="SMART" id="SM00894">
    <property type="entry name" value="Excalibur"/>
    <property type="match status" value="1"/>
</dbReference>
<name>A0A366DD79_9NOCA</name>
<comment type="caution">
    <text evidence="4">The sequence shown here is derived from an EMBL/GenBank/DDBJ whole genome shotgun (WGS) entry which is preliminary data.</text>
</comment>
<gene>
    <name evidence="4" type="ORF">DFR74_110150</name>
</gene>
<accession>A0A366DD79</accession>
<dbReference type="Pfam" id="PF05901">
    <property type="entry name" value="Excalibur"/>
    <property type="match status" value="1"/>
</dbReference>
<evidence type="ECO:0000313" key="4">
    <source>
        <dbReference type="EMBL" id="RBO87895.1"/>
    </source>
</evidence>
<reference evidence="4 5" key="1">
    <citation type="submission" date="2018-06" db="EMBL/GenBank/DDBJ databases">
        <title>Genomic Encyclopedia of Type Strains, Phase IV (KMG-IV): sequencing the most valuable type-strain genomes for metagenomic binning, comparative biology and taxonomic classification.</title>
        <authorList>
            <person name="Goeker M."/>
        </authorList>
    </citation>
    <scope>NUCLEOTIDE SEQUENCE [LARGE SCALE GENOMIC DNA]</scope>
    <source>
        <strain evidence="4 5">DSM 44599</strain>
    </source>
</reference>
<keyword evidence="2" id="KW-0732">Signal</keyword>
<dbReference type="InterPro" id="IPR008613">
    <property type="entry name" value="Excalibur_Ca-bd_domain"/>
</dbReference>
<dbReference type="STRING" id="1210090.GCA_001613185_05732"/>
<proteinExistence type="predicted"/>
<protein>
    <submittedName>
        <fullName evidence="4">Excalibur calcium-binding domain-containing protein</fullName>
    </submittedName>
</protein>
<keyword evidence="5" id="KW-1185">Reference proteome</keyword>
<evidence type="ECO:0000259" key="3">
    <source>
        <dbReference type="SMART" id="SM00894"/>
    </source>
</evidence>
<dbReference type="Proteomes" id="UP000252586">
    <property type="component" value="Unassembled WGS sequence"/>
</dbReference>
<dbReference type="OrthoDB" id="4337778at2"/>
<organism evidence="4 5">
    <name type="scientific">Nocardia puris</name>
    <dbReference type="NCBI Taxonomy" id="208602"/>
    <lineage>
        <taxon>Bacteria</taxon>
        <taxon>Bacillati</taxon>
        <taxon>Actinomycetota</taxon>
        <taxon>Actinomycetes</taxon>
        <taxon>Mycobacteriales</taxon>
        <taxon>Nocardiaceae</taxon>
        <taxon>Nocardia</taxon>
    </lineage>
</organism>
<feature type="domain" description="Excalibur calcium-binding" evidence="3">
    <location>
        <begin position="72"/>
        <end position="108"/>
    </location>
</feature>
<dbReference type="EMBL" id="QNRE01000010">
    <property type="protein sequence ID" value="RBO87895.1"/>
    <property type="molecule type" value="Genomic_DNA"/>
</dbReference>
<feature type="signal peptide" evidence="2">
    <location>
        <begin position="1"/>
        <end position="30"/>
    </location>
</feature>
<evidence type="ECO:0000256" key="1">
    <source>
        <dbReference type="SAM" id="MobiDB-lite"/>
    </source>
</evidence>
<feature type="chain" id="PRO_5038686181" evidence="2">
    <location>
        <begin position="31"/>
        <end position="108"/>
    </location>
</feature>
<sequence length="108" mass="11638">MEDVNSSPTRRWAAAACGALILAGTAAAVAQPPPGAPLTRPSDHPIPTERNGPRYGNQPKQDSEEDQPRRVPYINCTQVINDGAWPLYRGQPGYSRLLDRDGDGIACN</sequence>
<feature type="region of interest" description="Disordered" evidence="1">
    <location>
        <begin position="30"/>
        <end position="71"/>
    </location>
</feature>